<dbReference type="GO" id="GO:0008760">
    <property type="term" value="F:UDP-N-acetylglucosamine 1-carboxyvinyltransferase activity"/>
    <property type="evidence" value="ECO:0007669"/>
    <property type="project" value="UniProtKB-UniRule"/>
</dbReference>
<dbReference type="PANTHER" id="PTHR43783">
    <property type="entry name" value="UDP-N-ACETYLGLUCOSAMINE 1-CARBOXYVINYLTRANSFERASE"/>
    <property type="match status" value="1"/>
</dbReference>
<dbReference type="NCBIfam" id="TIGR01072">
    <property type="entry name" value="murA"/>
    <property type="match status" value="1"/>
</dbReference>
<keyword evidence="4 12" id="KW-0132">Cell division</keyword>
<evidence type="ECO:0000256" key="3">
    <source>
        <dbReference type="ARBA" id="ARBA00022490"/>
    </source>
</evidence>
<feature type="domain" description="Enolpyruvate transferase" evidence="13">
    <location>
        <begin position="7"/>
        <end position="407"/>
    </location>
</feature>
<evidence type="ECO:0000256" key="7">
    <source>
        <dbReference type="ARBA" id="ARBA00022984"/>
    </source>
</evidence>
<evidence type="ECO:0000259" key="13">
    <source>
        <dbReference type="Pfam" id="PF00275"/>
    </source>
</evidence>
<dbReference type="EC" id="2.5.1.7" evidence="12"/>
<keyword evidence="5 12" id="KW-0808">Transferase</keyword>
<evidence type="ECO:0000256" key="1">
    <source>
        <dbReference type="ARBA" id="ARBA00004496"/>
    </source>
</evidence>
<dbReference type="InterPro" id="IPR050068">
    <property type="entry name" value="MurA_subfamily"/>
</dbReference>
<dbReference type="HAMAP" id="MF_00111">
    <property type="entry name" value="MurA"/>
    <property type="match status" value="1"/>
</dbReference>
<dbReference type="GO" id="GO:0009252">
    <property type="term" value="P:peptidoglycan biosynthetic process"/>
    <property type="evidence" value="ECO:0007669"/>
    <property type="project" value="UniProtKB-UniRule"/>
</dbReference>
<dbReference type="NCBIfam" id="NF006873">
    <property type="entry name" value="PRK09369.1"/>
    <property type="match status" value="1"/>
</dbReference>
<evidence type="ECO:0000256" key="11">
    <source>
        <dbReference type="ARBA" id="ARBA00047527"/>
    </source>
</evidence>
<feature type="binding site" evidence="12">
    <location>
        <position position="327"/>
    </location>
    <ligand>
        <name>UDP-N-acetyl-alpha-D-glucosamine</name>
        <dbReference type="ChEBI" id="CHEBI:57705"/>
    </ligand>
</feature>
<dbReference type="EMBL" id="PFSY01000151">
    <property type="protein sequence ID" value="PJC01577.1"/>
    <property type="molecule type" value="Genomic_DNA"/>
</dbReference>
<dbReference type="UniPathway" id="UPA00219"/>
<comment type="caution">
    <text evidence="12">Lacks conserved residue(s) required for the propagation of feature annotation.</text>
</comment>
<dbReference type="GO" id="GO:0008360">
    <property type="term" value="P:regulation of cell shape"/>
    <property type="evidence" value="ECO:0007669"/>
    <property type="project" value="UniProtKB-KW"/>
</dbReference>
<dbReference type="Gene3D" id="3.65.10.10">
    <property type="entry name" value="Enolpyruvate transferase domain"/>
    <property type="match status" value="2"/>
</dbReference>
<comment type="catalytic activity">
    <reaction evidence="11 12">
        <text>phosphoenolpyruvate + UDP-N-acetyl-alpha-D-glucosamine = UDP-N-acetyl-3-O-(1-carboxyvinyl)-alpha-D-glucosamine + phosphate</text>
        <dbReference type="Rhea" id="RHEA:18681"/>
        <dbReference type="ChEBI" id="CHEBI:43474"/>
        <dbReference type="ChEBI" id="CHEBI:57705"/>
        <dbReference type="ChEBI" id="CHEBI:58702"/>
        <dbReference type="ChEBI" id="CHEBI:68483"/>
        <dbReference type="EC" id="2.5.1.7"/>
    </reaction>
</comment>
<dbReference type="Proteomes" id="UP000230136">
    <property type="component" value="Unassembled WGS sequence"/>
</dbReference>
<sequence length="418" mass="46132">MAKYIINGKSRIGGQVSIAGAKNNALKVLPATLLTTEECIIHNIPDIEDIKIMLELMTALGSKIIKIKKGSYRIRNDEIKVHTLDEELGRRLRSSIMFLAPLLTRFGEINLPHPGGCVIGRRPINFFIDSFETLGAKIKFTPEGYIFKASRLKGSKIVFPQISHTGTESVIMAAVLAEGTTQIINAACEPEVVALATMLNSMGARISGAGTTTINIHGVKKLSGTEYKVIPDRLETGSFIILAAVNKQSLEINNCNPEHLQVPLEMFKKVGVEMDIYRNKIVVNKSNNFQAQKLVTHEYPGFPTDLQAPMTVLLTQAKGLSMVHETIYESRLFYIDMLNRMGANIILCDPHRVIVQGPAKLYGKKVESPDLRAGIAMVIAASIAEGETIIDNIYQIERGYENIIKRLQSIGMKITKSE</sequence>
<dbReference type="GO" id="GO:0005737">
    <property type="term" value="C:cytoplasm"/>
    <property type="evidence" value="ECO:0007669"/>
    <property type="project" value="UniProtKB-SubCell"/>
</dbReference>
<keyword evidence="7 12" id="KW-0573">Peptidoglycan synthesis</keyword>
<feature type="active site" description="Proton donor" evidence="12">
    <location>
        <position position="117"/>
    </location>
</feature>
<comment type="similarity">
    <text evidence="10 12">Belongs to the EPSP synthase family. MurA subfamily.</text>
</comment>
<dbReference type="InterPro" id="IPR005750">
    <property type="entry name" value="UDP_GlcNAc_COvinyl_MurA"/>
</dbReference>
<gene>
    <name evidence="12 14" type="primary">murA</name>
    <name evidence="14" type="ORF">CO073_03295</name>
</gene>
<evidence type="ECO:0000256" key="9">
    <source>
        <dbReference type="ARBA" id="ARBA00023316"/>
    </source>
</evidence>
<evidence type="ECO:0000256" key="12">
    <source>
        <dbReference type="HAMAP-Rule" id="MF_00111"/>
    </source>
</evidence>
<dbReference type="GO" id="GO:0019277">
    <property type="term" value="P:UDP-N-acetylgalactosamine biosynthetic process"/>
    <property type="evidence" value="ECO:0007669"/>
    <property type="project" value="InterPro"/>
</dbReference>
<evidence type="ECO:0000256" key="8">
    <source>
        <dbReference type="ARBA" id="ARBA00023306"/>
    </source>
</evidence>
<dbReference type="InterPro" id="IPR013792">
    <property type="entry name" value="RNA3'P_cycl/enolpyr_Trfase_a/b"/>
</dbReference>
<feature type="binding site" evidence="12">
    <location>
        <position position="305"/>
    </location>
    <ligand>
        <name>UDP-N-acetyl-alpha-D-glucosamine</name>
        <dbReference type="ChEBI" id="CHEBI:57705"/>
    </ligand>
</feature>
<dbReference type="Pfam" id="PF00275">
    <property type="entry name" value="EPSP_synthase"/>
    <property type="match status" value="1"/>
</dbReference>
<keyword evidence="12" id="KW-0670">Pyruvate</keyword>
<organism evidence="14 15">
    <name type="scientific">Candidatus Komeilibacteria bacterium CG_4_9_14_0_8_um_filter_36_9</name>
    <dbReference type="NCBI Taxonomy" id="1974473"/>
    <lineage>
        <taxon>Bacteria</taxon>
        <taxon>Candidatus Komeiliibacteriota</taxon>
    </lineage>
</organism>
<comment type="caution">
    <text evidence="14">The sequence shown here is derived from an EMBL/GenBank/DDBJ whole genome shotgun (WGS) entry which is preliminary data.</text>
</comment>
<keyword evidence="6 12" id="KW-0133">Cell shape</keyword>
<evidence type="ECO:0000256" key="5">
    <source>
        <dbReference type="ARBA" id="ARBA00022679"/>
    </source>
</evidence>
<keyword evidence="8 12" id="KW-0131">Cell cycle</keyword>
<dbReference type="CDD" id="cd01555">
    <property type="entry name" value="UdpNAET"/>
    <property type="match status" value="1"/>
</dbReference>
<dbReference type="GO" id="GO:0051301">
    <property type="term" value="P:cell division"/>
    <property type="evidence" value="ECO:0007669"/>
    <property type="project" value="UniProtKB-KW"/>
</dbReference>
<accession>A0A2M8DQN8</accession>
<evidence type="ECO:0000256" key="4">
    <source>
        <dbReference type="ARBA" id="ARBA00022618"/>
    </source>
</evidence>
<name>A0A2M8DQN8_9BACT</name>
<dbReference type="AlphaFoldDB" id="A0A2M8DQN8"/>
<proteinExistence type="inferred from homology"/>
<keyword evidence="3 12" id="KW-0963">Cytoplasm</keyword>
<protein>
    <recommendedName>
        <fullName evidence="12">UDP-N-acetylglucosamine 1-carboxyvinyltransferase</fullName>
        <ecNumber evidence="12">2.5.1.7</ecNumber>
    </recommendedName>
    <alternativeName>
        <fullName evidence="12">Enoylpyruvate transferase</fullName>
    </alternativeName>
    <alternativeName>
        <fullName evidence="12">UDP-N-acetylglucosamine enolpyruvyl transferase</fullName>
        <shortName evidence="12">EPT</shortName>
    </alternativeName>
</protein>
<evidence type="ECO:0000256" key="6">
    <source>
        <dbReference type="ARBA" id="ARBA00022960"/>
    </source>
</evidence>
<keyword evidence="9 12" id="KW-0961">Cell wall biogenesis/degradation</keyword>
<comment type="pathway">
    <text evidence="2 12">Cell wall biogenesis; peptidoglycan biosynthesis.</text>
</comment>
<feature type="modified residue" description="2-(S-cysteinyl)pyruvic acid O-phosphothioketal" evidence="12">
    <location>
        <position position="117"/>
    </location>
</feature>
<dbReference type="SUPFAM" id="SSF55205">
    <property type="entry name" value="EPT/RTPC-like"/>
    <property type="match status" value="1"/>
</dbReference>
<feature type="binding site" evidence="12">
    <location>
        <begin position="22"/>
        <end position="23"/>
    </location>
    <ligand>
        <name>phosphoenolpyruvate</name>
        <dbReference type="ChEBI" id="CHEBI:58702"/>
    </ligand>
</feature>
<comment type="function">
    <text evidence="12">Cell wall formation. Adds enolpyruvyl to UDP-N-acetylglucosamine.</text>
</comment>
<reference evidence="15" key="1">
    <citation type="submission" date="2017-09" db="EMBL/GenBank/DDBJ databases">
        <title>Depth-based differentiation of microbial function through sediment-hosted aquifers and enrichment of novel symbionts in the deep terrestrial subsurface.</title>
        <authorList>
            <person name="Probst A.J."/>
            <person name="Ladd B."/>
            <person name="Jarett J.K."/>
            <person name="Geller-Mcgrath D.E."/>
            <person name="Sieber C.M.K."/>
            <person name="Emerson J.B."/>
            <person name="Anantharaman K."/>
            <person name="Thomas B.C."/>
            <person name="Malmstrom R."/>
            <person name="Stieglmeier M."/>
            <person name="Klingl A."/>
            <person name="Woyke T."/>
            <person name="Ryan C.M."/>
            <person name="Banfield J.F."/>
        </authorList>
    </citation>
    <scope>NUCLEOTIDE SEQUENCE [LARGE SCALE GENOMIC DNA]</scope>
</reference>
<dbReference type="InterPro" id="IPR001986">
    <property type="entry name" value="Enolpyruvate_Tfrase_dom"/>
</dbReference>
<evidence type="ECO:0000256" key="10">
    <source>
        <dbReference type="ARBA" id="ARBA00038367"/>
    </source>
</evidence>
<dbReference type="InterPro" id="IPR036968">
    <property type="entry name" value="Enolpyruvate_Tfrase_sf"/>
</dbReference>
<evidence type="ECO:0000313" key="15">
    <source>
        <dbReference type="Proteomes" id="UP000230136"/>
    </source>
</evidence>
<evidence type="ECO:0000313" key="14">
    <source>
        <dbReference type="EMBL" id="PJC01577.1"/>
    </source>
</evidence>
<dbReference type="GO" id="GO:0071555">
    <property type="term" value="P:cell wall organization"/>
    <property type="evidence" value="ECO:0007669"/>
    <property type="project" value="UniProtKB-KW"/>
</dbReference>
<feature type="binding site" evidence="12">
    <location>
        <position position="93"/>
    </location>
    <ligand>
        <name>UDP-N-acetyl-alpha-D-glucosamine</name>
        <dbReference type="ChEBI" id="CHEBI:57705"/>
    </ligand>
</feature>
<dbReference type="PANTHER" id="PTHR43783:SF1">
    <property type="entry name" value="UDP-N-ACETYLGLUCOSAMINE 1-CARBOXYVINYLTRANSFERASE"/>
    <property type="match status" value="1"/>
</dbReference>
<comment type="subcellular location">
    <subcellularLocation>
        <location evidence="1 12">Cytoplasm</location>
    </subcellularLocation>
</comment>
<evidence type="ECO:0000256" key="2">
    <source>
        <dbReference type="ARBA" id="ARBA00004752"/>
    </source>
</evidence>